<feature type="transmembrane region" description="Helical" evidence="2">
    <location>
        <begin position="143"/>
        <end position="164"/>
    </location>
</feature>
<accession>A0A0W0G2H6</accession>
<keyword evidence="2" id="KW-0812">Transmembrane</keyword>
<feature type="compositionally biased region" description="Polar residues" evidence="1">
    <location>
        <begin position="183"/>
        <end position="201"/>
    </location>
</feature>
<evidence type="ECO:0000256" key="2">
    <source>
        <dbReference type="SAM" id="Phobius"/>
    </source>
</evidence>
<organism evidence="3 4">
    <name type="scientific">Moniliophthora roreri</name>
    <name type="common">Frosty pod rot fungus</name>
    <name type="synonym">Monilia roreri</name>
    <dbReference type="NCBI Taxonomy" id="221103"/>
    <lineage>
        <taxon>Eukaryota</taxon>
        <taxon>Fungi</taxon>
        <taxon>Dikarya</taxon>
        <taxon>Basidiomycota</taxon>
        <taxon>Agaricomycotina</taxon>
        <taxon>Agaricomycetes</taxon>
        <taxon>Agaricomycetidae</taxon>
        <taxon>Agaricales</taxon>
        <taxon>Marasmiineae</taxon>
        <taxon>Marasmiaceae</taxon>
        <taxon>Moniliophthora</taxon>
    </lineage>
</organism>
<evidence type="ECO:0000313" key="3">
    <source>
        <dbReference type="EMBL" id="KTB42795.1"/>
    </source>
</evidence>
<comment type="caution">
    <text evidence="3">The sequence shown here is derived from an EMBL/GenBank/DDBJ whole genome shotgun (WGS) entry which is preliminary data.</text>
</comment>
<reference evidence="3 4" key="1">
    <citation type="submission" date="2015-12" db="EMBL/GenBank/DDBJ databases">
        <title>Draft genome sequence of Moniliophthora roreri, the causal agent of frosty pod rot of cacao.</title>
        <authorList>
            <person name="Aime M.C."/>
            <person name="Diaz-Valderrama J.R."/>
            <person name="Kijpornyongpan T."/>
            <person name="Phillips-Mora W."/>
        </authorList>
    </citation>
    <scope>NUCLEOTIDE SEQUENCE [LARGE SCALE GENOMIC DNA]</scope>
    <source>
        <strain evidence="3 4">MCA 2952</strain>
    </source>
</reference>
<protein>
    <submittedName>
        <fullName evidence="3">Uncharacterized protein</fullName>
    </submittedName>
</protein>
<evidence type="ECO:0000256" key="1">
    <source>
        <dbReference type="SAM" id="MobiDB-lite"/>
    </source>
</evidence>
<feature type="region of interest" description="Disordered" evidence="1">
    <location>
        <begin position="182"/>
        <end position="255"/>
    </location>
</feature>
<dbReference type="AlphaFoldDB" id="A0A0W0G2H6"/>
<dbReference type="EMBL" id="LATX01001295">
    <property type="protein sequence ID" value="KTB42795.1"/>
    <property type="molecule type" value="Genomic_DNA"/>
</dbReference>
<evidence type="ECO:0000313" key="4">
    <source>
        <dbReference type="Proteomes" id="UP000054988"/>
    </source>
</evidence>
<name>A0A0W0G2H6_MONRR</name>
<dbReference type="Proteomes" id="UP000054988">
    <property type="component" value="Unassembled WGS sequence"/>
</dbReference>
<keyword evidence="2" id="KW-1133">Transmembrane helix</keyword>
<feature type="compositionally biased region" description="Polar residues" evidence="1">
    <location>
        <begin position="224"/>
        <end position="236"/>
    </location>
</feature>
<feature type="transmembrane region" description="Helical" evidence="2">
    <location>
        <begin position="12"/>
        <end position="38"/>
    </location>
</feature>
<gene>
    <name evidence="3" type="ORF">WG66_4594</name>
</gene>
<feature type="region of interest" description="Disordered" evidence="1">
    <location>
        <begin position="311"/>
        <end position="332"/>
    </location>
</feature>
<feature type="transmembrane region" description="Helical" evidence="2">
    <location>
        <begin position="85"/>
        <end position="105"/>
    </location>
</feature>
<proteinExistence type="predicted"/>
<feature type="transmembrane region" description="Helical" evidence="2">
    <location>
        <begin position="50"/>
        <end position="73"/>
    </location>
</feature>
<sequence>MKAREYCCCAIPIINAGVYTALAEQFVAGILIGILSMATPSIVGAATPSFASWIFGIICLVAGGIQVLGFIGAAKDKPVLFRRYLSLHVIALLAAFAVAGTWIGISAARHSTAKSKCVSDFFPDDNQKSQGETICNIFPWVDVGIMGGIWIILAIMHIYLYTVLSSYSSEQQMDHEKLKYTAHNGSTTPLNGETIPMNTRNDPWDSRQSADLEDNPYQHGRQASAASMSDVMNQPMHQPRDGLSYNDAGYSQPYPQRQFSTRSVFQQPAGAYTQDPGPTPKFSDSYYYGYSDGVNRPPQAQAHPADLSTVSFSEGSLGRKMPRLQNANGYYG</sequence>
<dbReference type="eggNOG" id="ENOG502S5E6">
    <property type="taxonomic scope" value="Eukaryota"/>
</dbReference>
<keyword evidence="2" id="KW-0472">Membrane</keyword>